<evidence type="ECO:0000259" key="5">
    <source>
        <dbReference type="PROSITE" id="PS51764"/>
    </source>
</evidence>
<organism evidence="6 7">
    <name type="scientific">Salinactinospora qingdaonensis</name>
    <dbReference type="NCBI Taxonomy" id="702744"/>
    <lineage>
        <taxon>Bacteria</taxon>
        <taxon>Bacillati</taxon>
        <taxon>Actinomycetota</taxon>
        <taxon>Actinomycetes</taxon>
        <taxon>Streptosporangiales</taxon>
        <taxon>Nocardiopsidaceae</taxon>
        <taxon>Salinactinospora</taxon>
    </lineage>
</organism>
<dbReference type="SUPFAM" id="SSF51445">
    <property type="entry name" value="(Trans)glycosidases"/>
    <property type="match status" value="1"/>
</dbReference>
<name>A0ABP7FKU3_9ACTN</name>
<evidence type="ECO:0000256" key="4">
    <source>
        <dbReference type="SAM" id="MobiDB-lite"/>
    </source>
</evidence>
<dbReference type="InterPro" id="IPR017853">
    <property type="entry name" value="GH"/>
</dbReference>
<feature type="domain" description="GH26" evidence="5">
    <location>
        <begin position="59"/>
        <end position="373"/>
    </location>
</feature>
<evidence type="ECO:0000256" key="2">
    <source>
        <dbReference type="ARBA" id="ARBA00023295"/>
    </source>
</evidence>
<comment type="caution">
    <text evidence="6">The sequence shown here is derived from an EMBL/GenBank/DDBJ whole genome shotgun (WGS) entry which is preliminary data.</text>
</comment>
<feature type="compositionally biased region" description="Low complexity" evidence="4">
    <location>
        <begin position="12"/>
        <end position="25"/>
    </location>
</feature>
<reference evidence="7" key="1">
    <citation type="journal article" date="2019" name="Int. J. Syst. Evol. Microbiol.">
        <title>The Global Catalogue of Microorganisms (GCM) 10K type strain sequencing project: providing services to taxonomists for standard genome sequencing and annotation.</title>
        <authorList>
            <consortium name="The Broad Institute Genomics Platform"/>
            <consortium name="The Broad Institute Genome Sequencing Center for Infectious Disease"/>
            <person name="Wu L."/>
            <person name="Ma J."/>
        </authorList>
    </citation>
    <scope>NUCLEOTIDE SEQUENCE [LARGE SCALE GENOMIC DNA]</scope>
    <source>
        <strain evidence="7">JCM 17137</strain>
    </source>
</reference>
<dbReference type="Gene3D" id="3.20.20.80">
    <property type="entry name" value="Glycosidases"/>
    <property type="match status" value="1"/>
</dbReference>
<protein>
    <recommendedName>
        <fullName evidence="5">GH26 domain-containing protein</fullName>
    </recommendedName>
</protein>
<feature type="active site" description="Nucleophile" evidence="3">
    <location>
        <position position="315"/>
    </location>
</feature>
<evidence type="ECO:0000256" key="1">
    <source>
        <dbReference type="ARBA" id="ARBA00022801"/>
    </source>
</evidence>
<evidence type="ECO:0000313" key="7">
    <source>
        <dbReference type="Proteomes" id="UP001500908"/>
    </source>
</evidence>
<evidence type="ECO:0000313" key="6">
    <source>
        <dbReference type="EMBL" id="GAA3742377.1"/>
    </source>
</evidence>
<dbReference type="InterPro" id="IPR022790">
    <property type="entry name" value="GH26_dom"/>
</dbReference>
<accession>A0ABP7FKU3</accession>
<keyword evidence="2 3" id="KW-0326">Glycosidase</keyword>
<gene>
    <name evidence="6" type="ORF">GCM10022402_22580</name>
</gene>
<evidence type="ECO:0000256" key="3">
    <source>
        <dbReference type="PROSITE-ProRule" id="PRU01100"/>
    </source>
</evidence>
<feature type="region of interest" description="Disordered" evidence="4">
    <location>
        <begin position="1"/>
        <end position="77"/>
    </location>
</feature>
<dbReference type="Proteomes" id="UP001500908">
    <property type="component" value="Unassembled WGS sequence"/>
</dbReference>
<keyword evidence="7" id="KW-1185">Reference proteome</keyword>
<comment type="similarity">
    <text evidence="3">Belongs to the glycosyl hydrolase 26 family.</text>
</comment>
<dbReference type="PROSITE" id="PS51764">
    <property type="entry name" value="GH26"/>
    <property type="match status" value="1"/>
</dbReference>
<feature type="active site" description="Proton donor" evidence="3">
    <location>
        <position position="199"/>
    </location>
</feature>
<keyword evidence="1 3" id="KW-0378">Hydrolase</keyword>
<proteinExistence type="inferred from homology"/>
<sequence>MLVATGCEPDGEPSGDASAGPAGSLPAPPSPTVAGVSTPPPPVPSTSLDSTGVPTAEPTPAPGDAAPLSPPAPSSSAATNCHITEILAIDCGVWWGISPWLDRDRRLYEIEEAAGRRMDTVHTWHGIDQPNVPNERERALMARGRFIHANIEARRFTREGHPPVRYRTITAGAFDSSLNSQARAIAASDQPIFITFDHEADADKRYYTRGTPEEFVAAWRHIVDVYRRNDADNAIFVWNVTGYRGNFDRLPRLWPGNDYVDWLSWEAYNMTGCEYHPTWDEVHSFERAMAPMYEWVQTEGPNHGIDPDKPVMIAEMGTVPIPRDPQAARRWYTEIPEVLREYERVRAVQLWDGKTAPTCDFRVLEHPYIRDGYVEAGRAPSIVVPDGVREVIADTLEVAGAAG</sequence>
<dbReference type="EMBL" id="BAABDD010000008">
    <property type="protein sequence ID" value="GAA3742377.1"/>
    <property type="molecule type" value="Genomic_DNA"/>
</dbReference>